<gene>
    <name evidence="1" type="primary">LOC114329064</name>
</gene>
<name>A0A6P7FLM0_DIAVI</name>
<dbReference type="RefSeq" id="XP_028133878.1">
    <property type="nucleotide sequence ID" value="XM_028278077.1"/>
</dbReference>
<sequence length="269" mass="29027">MGCASSSPIMDSGKTFVDGAKETVSDTMSKGGKVLEGLPSIKIIHVGESAKEGLSHGMDTVKETMHNAVNTAEHGVDTVIGKIGETFAFASSTASEVKEDLETKKDELVTNASDTATEAVSEAETVLASETESAKDAFTSKMSPAFETMKSVGEDISEKAAEIHENGIELIDDLEESMDDMLGDNVSKLEKKMEEIMKTSPADSPVKEVVKEEPPPTFWEAAADAIILQKTIKSMGFRDMGADNRNFNQPDIYDTNDFIKESRKEVVTD</sequence>
<protein>
    <submittedName>
        <fullName evidence="1">Uncharacterized protein LOC114329064 isoform X1</fullName>
    </submittedName>
</protein>
<proteinExistence type="predicted"/>
<accession>A0A6P7FLM0</accession>
<dbReference type="InParanoid" id="A0A6P7FLM0"/>
<evidence type="ECO:0000313" key="1">
    <source>
        <dbReference type="RefSeq" id="XP_028133878.1"/>
    </source>
</evidence>
<reference evidence="1" key="1">
    <citation type="submission" date="2025-08" db="UniProtKB">
        <authorList>
            <consortium name="RefSeq"/>
        </authorList>
    </citation>
    <scope>IDENTIFICATION</scope>
    <source>
        <tissue evidence="1">Whole insect</tissue>
    </source>
</reference>
<organism evidence="1">
    <name type="scientific">Diabrotica virgifera virgifera</name>
    <name type="common">western corn rootworm</name>
    <dbReference type="NCBI Taxonomy" id="50390"/>
    <lineage>
        <taxon>Eukaryota</taxon>
        <taxon>Metazoa</taxon>
        <taxon>Ecdysozoa</taxon>
        <taxon>Arthropoda</taxon>
        <taxon>Hexapoda</taxon>
        <taxon>Insecta</taxon>
        <taxon>Pterygota</taxon>
        <taxon>Neoptera</taxon>
        <taxon>Endopterygota</taxon>
        <taxon>Coleoptera</taxon>
        <taxon>Polyphaga</taxon>
        <taxon>Cucujiformia</taxon>
        <taxon>Chrysomeloidea</taxon>
        <taxon>Chrysomelidae</taxon>
        <taxon>Galerucinae</taxon>
        <taxon>Diabroticina</taxon>
        <taxon>Diabroticites</taxon>
        <taxon>Diabrotica</taxon>
    </lineage>
</organism>
<dbReference type="Gene3D" id="1.20.120.20">
    <property type="entry name" value="Apolipoprotein"/>
    <property type="match status" value="1"/>
</dbReference>
<dbReference type="AlphaFoldDB" id="A0A6P7FLM0"/>